<feature type="transmembrane region" description="Helical" evidence="7">
    <location>
        <begin position="30"/>
        <end position="52"/>
    </location>
</feature>
<feature type="transmembrane region" description="Helical" evidence="7">
    <location>
        <begin position="337"/>
        <end position="355"/>
    </location>
</feature>
<evidence type="ECO:0000313" key="9">
    <source>
        <dbReference type="EMBL" id="MBN8429621.1"/>
    </source>
</evidence>
<feature type="transmembrane region" description="Helical" evidence="7">
    <location>
        <begin position="266"/>
        <end position="284"/>
    </location>
</feature>
<keyword evidence="3 7" id="KW-0997">Cell inner membrane</keyword>
<dbReference type="EMBL" id="JAEKJR010000001">
    <property type="protein sequence ID" value="MBN8429621.1"/>
    <property type="molecule type" value="Genomic_DNA"/>
</dbReference>
<feature type="transmembrane region" description="Helical" evidence="7">
    <location>
        <begin position="64"/>
        <end position="83"/>
    </location>
</feature>
<feature type="transmembrane region" description="Helical" evidence="7">
    <location>
        <begin position="296"/>
        <end position="317"/>
    </location>
</feature>
<feature type="transmembrane region" description="Helical" evidence="7">
    <location>
        <begin position="196"/>
        <end position="218"/>
    </location>
</feature>
<dbReference type="InterPro" id="IPR010656">
    <property type="entry name" value="DctM"/>
</dbReference>
<evidence type="ECO:0000256" key="2">
    <source>
        <dbReference type="ARBA" id="ARBA00022475"/>
    </source>
</evidence>
<feature type="transmembrane region" description="Helical" evidence="7">
    <location>
        <begin position="360"/>
        <end position="377"/>
    </location>
</feature>
<evidence type="ECO:0000256" key="4">
    <source>
        <dbReference type="ARBA" id="ARBA00022692"/>
    </source>
</evidence>
<keyword evidence="5 7" id="KW-1133">Transmembrane helix</keyword>
<dbReference type="Proteomes" id="UP000664293">
    <property type="component" value="Unassembled WGS sequence"/>
</dbReference>
<keyword evidence="7" id="KW-0813">Transport</keyword>
<keyword evidence="6 7" id="KW-0472">Membrane</keyword>
<keyword evidence="10" id="KW-1185">Reference proteome</keyword>
<comment type="caution">
    <text evidence="9">The sequence shown here is derived from an EMBL/GenBank/DDBJ whole genome shotgun (WGS) entry which is preliminary data.</text>
</comment>
<accession>A0ABS3E2U3</accession>
<feature type="transmembrane region" description="Helical" evidence="7">
    <location>
        <begin position="383"/>
        <end position="406"/>
    </location>
</feature>
<comment type="subunit">
    <text evidence="7">The complex comprises the extracytoplasmic solute receptor protein and the two transmembrane proteins.</text>
</comment>
<dbReference type="Pfam" id="PF06808">
    <property type="entry name" value="DctM"/>
    <property type="match status" value="1"/>
</dbReference>
<proteinExistence type="inferred from homology"/>
<feature type="transmembrane region" description="Helical" evidence="7">
    <location>
        <begin position="239"/>
        <end position="260"/>
    </location>
</feature>
<evidence type="ECO:0000313" key="10">
    <source>
        <dbReference type="Proteomes" id="UP000664293"/>
    </source>
</evidence>
<feature type="domain" description="TRAP C4-dicarboxylate transport system permease DctM subunit" evidence="8">
    <location>
        <begin position="11"/>
        <end position="442"/>
    </location>
</feature>
<keyword evidence="2" id="KW-1003">Cell membrane</keyword>
<dbReference type="PANTHER" id="PTHR33362:SF7">
    <property type="entry name" value="SLL1103 PROTEIN"/>
    <property type="match status" value="1"/>
</dbReference>
<dbReference type="PANTHER" id="PTHR33362">
    <property type="entry name" value="SIALIC ACID TRAP TRANSPORTER PERMEASE PROTEIN SIAT-RELATED"/>
    <property type="match status" value="1"/>
</dbReference>
<comment type="subcellular location">
    <subcellularLocation>
        <location evidence="1 7">Cell inner membrane</location>
        <topology evidence="1 7">Multi-pass membrane protein</topology>
    </subcellularLocation>
</comment>
<gene>
    <name evidence="9" type="ORF">JF535_02030</name>
</gene>
<feature type="transmembrane region" description="Helical" evidence="7">
    <location>
        <begin position="418"/>
        <end position="440"/>
    </location>
</feature>
<feature type="transmembrane region" description="Helical" evidence="7">
    <location>
        <begin position="103"/>
        <end position="132"/>
    </location>
</feature>
<evidence type="ECO:0000256" key="3">
    <source>
        <dbReference type="ARBA" id="ARBA00022519"/>
    </source>
</evidence>
<protein>
    <recommendedName>
        <fullName evidence="7">TRAP transporter large permease protein</fullName>
    </recommendedName>
</protein>
<organism evidence="9 10">
    <name type="scientific">Microbulbifer salipaludis</name>
    <dbReference type="NCBI Taxonomy" id="187980"/>
    <lineage>
        <taxon>Bacteria</taxon>
        <taxon>Pseudomonadati</taxon>
        <taxon>Pseudomonadota</taxon>
        <taxon>Gammaproteobacteria</taxon>
        <taxon>Cellvibrionales</taxon>
        <taxon>Microbulbiferaceae</taxon>
        <taxon>Microbulbifer</taxon>
    </lineage>
</organism>
<evidence type="ECO:0000259" key="8">
    <source>
        <dbReference type="Pfam" id="PF06808"/>
    </source>
</evidence>
<evidence type="ECO:0000256" key="6">
    <source>
        <dbReference type="ARBA" id="ARBA00023136"/>
    </source>
</evidence>
<evidence type="ECO:0000256" key="1">
    <source>
        <dbReference type="ARBA" id="ARBA00004429"/>
    </source>
</evidence>
<feature type="transmembrane region" description="Helical" evidence="7">
    <location>
        <begin position="144"/>
        <end position="168"/>
    </location>
</feature>
<comment type="similarity">
    <text evidence="7">Belongs to the TRAP transporter large permease family.</text>
</comment>
<evidence type="ECO:0000256" key="5">
    <source>
        <dbReference type="ARBA" id="ARBA00022989"/>
    </source>
</evidence>
<comment type="function">
    <text evidence="7">Part of the tripartite ATP-independent periplasmic (TRAP) transport system.</text>
</comment>
<dbReference type="NCBIfam" id="TIGR00786">
    <property type="entry name" value="dctM"/>
    <property type="match status" value="1"/>
</dbReference>
<dbReference type="RefSeq" id="WP_206998435.1">
    <property type="nucleotide sequence ID" value="NZ_JAEKJR010000001.1"/>
</dbReference>
<dbReference type="InterPro" id="IPR004681">
    <property type="entry name" value="TRAP_DctM"/>
</dbReference>
<name>A0ABS3E2U3_9GAMM</name>
<reference evidence="9 10" key="1">
    <citation type="submission" date="2020-12" db="EMBL/GenBank/DDBJ databases">
        <title>Oil enriched cultivation method for isolating marine PHA-producing bacteria.</title>
        <authorList>
            <person name="Zheng W."/>
            <person name="Yu S."/>
            <person name="Huang Y."/>
        </authorList>
    </citation>
    <scope>NUCLEOTIDE SEQUENCE [LARGE SCALE GENOMIC DNA]</scope>
    <source>
        <strain evidence="9 10">SN0-2</strain>
    </source>
</reference>
<evidence type="ECO:0000256" key="7">
    <source>
        <dbReference type="RuleBase" id="RU369079"/>
    </source>
</evidence>
<sequence>MMELIPLLMFLAVCAALMFGYPVAFTLGGTALLFAGLGIVGGVFDAELLRAFPDRLYGIMQNGTLMAVPLFVLMGVMLERARIAEELLVNLARVFSGIPAGMAVSVVVVGALLAASTGIVGATVVTMGLMSLPTMLKRGYSPKLATGTICATGTLGQIIPPSIALVLLGDTLSNAYQQAQLSQGIFNPKPVSVGDLFMGAIIPGLLLVAAYIVYLLFIARREPAMHQAGKEEVDLLQTLKSLVPPIALMLLVLGSIITGAATPTEAAAVGALGAGILAWGRGALNWSRAGEVGQSTLQVTAMVFAILIGASLFSLVFRGFGGEEVVTHFFESLPGGVVGATLLVMLVIFLLGFILDFIEITFVVVPIVGPVLLAMGLDPVWLGVMIALNLQTSFLTPPFGFALFYLRGVAPAEVATGAIYSGVVPFIAIQLLVMLLLAIWPSLATWLPSFVAG</sequence>
<keyword evidence="4 7" id="KW-0812">Transmembrane</keyword>